<comment type="caution">
    <text evidence="1">The sequence shown here is derived from an EMBL/GenBank/DDBJ whole genome shotgun (WGS) entry which is preliminary data.</text>
</comment>
<sequence>MYNTDLPTRAELPSTGKLLRSTAVAALIATGLLVTTILPAEYGIDPTGAGRALGLTQMGEIKISLANEAKAGEASPAGGVAPIVAPATPAAAAVVTAPAPDGHEHGHEHEHEHTAVVAPAVPSRSEPAAAEGAPARQHTVTISLKPGEAAEIKLTMQKDASVSYEWSTVGGPVNYDTHGDPVKAPKGFYHGYGKGKNETADAGTLQAAFDGKHGWFWRNRSGAEITVTLKTRGDYGQIERML</sequence>
<reference evidence="1 2" key="1">
    <citation type="submission" date="2019-12" db="EMBL/GenBank/DDBJ databases">
        <title>Comparative genomics gives insights into the taxonomy of the Azoarcus-Aromatoleum group and reveals separate origins of nif in the plant-associated Azoarcus and non-plant-associated Aromatoleum sub-groups.</title>
        <authorList>
            <person name="Lafos M."/>
            <person name="Maluk M."/>
            <person name="Batista M."/>
            <person name="Junghare M."/>
            <person name="Carmona M."/>
            <person name="Faoro H."/>
            <person name="Cruz L.M."/>
            <person name="Battistoni F."/>
            <person name="De Souza E."/>
            <person name="Pedrosa F."/>
            <person name="Chen W.-M."/>
            <person name="Poole P.S."/>
            <person name="Dixon R.A."/>
            <person name="James E.K."/>
        </authorList>
    </citation>
    <scope>NUCLEOTIDE SEQUENCE [LARGE SCALE GENOMIC DNA]</scope>
    <source>
        <strain evidence="1 2">22Lin</strain>
    </source>
</reference>
<dbReference type="RefSeq" id="WP_169261354.1">
    <property type="nucleotide sequence ID" value="NZ_WTVQ01000028.1"/>
</dbReference>
<name>A0ABX1QCT2_9RHOO</name>
<gene>
    <name evidence="1" type="ORF">GPA25_15695</name>
</gene>
<evidence type="ECO:0000313" key="1">
    <source>
        <dbReference type="EMBL" id="NMG76206.1"/>
    </source>
</evidence>
<proteinExistence type="predicted"/>
<dbReference type="EMBL" id="WTVQ01000028">
    <property type="protein sequence ID" value="NMG76206.1"/>
    <property type="molecule type" value="Genomic_DNA"/>
</dbReference>
<organism evidence="1 2">
    <name type="scientific">Aromatoleum diolicum</name>
    <dbReference type="NCBI Taxonomy" id="75796"/>
    <lineage>
        <taxon>Bacteria</taxon>
        <taxon>Pseudomonadati</taxon>
        <taxon>Pseudomonadota</taxon>
        <taxon>Betaproteobacteria</taxon>
        <taxon>Rhodocyclales</taxon>
        <taxon>Rhodocyclaceae</taxon>
        <taxon>Aromatoleum</taxon>
    </lineage>
</organism>
<evidence type="ECO:0000313" key="2">
    <source>
        <dbReference type="Proteomes" id="UP000648984"/>
    </source>
</evidence>
<accession>A0ABX1QCT2</accession>
<keyword evidence="2" id="KW-1185">Reference proteome</keyword>
<keyword evidence="1" id="KW-0812">Transmembrane</keyword>
<dbReference type="Proteomes" id="UP000648984">
    <property type="component" value="Unassembled WGS sequence"/>
</dbReference>
<protein>
    <submittedName>
        <fullName evidence="1">Transmembrane anchor protein</fullName>
    </submittedName>
</protein>
<keyword evidence="1" id="KW-0472">Membrane</keyword>